<dbReference type="Gene3D" id="3.30.420.370">
    <property type="match status" value="1"/>
</dbReference>
<dbReference type="Proteomes" id="UP000307217">
    <property type="component" value="Unassembled WGS sequence"/>
</dbReference>
<dbReference type="GO" id="GO:0015628">
    <property type="term" value="P:protein secretion by the type II secretion system"/>
    <property type="evidence" value="ECO:0007669"/>
    <property type="project" value="InterPro"/>
</dbReference>
<proteinExistence type="inferred from homology"/>
<keyword evidence="7 10" id="KW-0653">Protein transport</keyword>
<comment type="subcellular location">
    <subcellularLocation>
        <location evidence="1">Cell inner membrane</location>
        <topology evidence="1">Single-pass membrane protein</topology>
    </subcellularLocation>
</comment>
<dbReference type="AlphaFoldDB" id="A0A5S3V5Q7"/>
<evidence type="ECO:0000313" key="14">
    <source>
        <dbReference type="Proteomes" id="UP000307217"/>
    </source>
</evidence>
<keyword evidence="9" id="KW-0472">Membrane</keyword>
<dbReference type="Pfam" id="PF12693">
    <property type="entry name" value="GspL_C"/>
    <property type="match status" value="1"/>
</dbReference>
<dbReference type="InterPro" id="IPR024230">
    <property type="entry name" value="GspL_cyto_dom"/>
</dbReference>
<gene>
    <name evidence="13" type="primary">gspL</name>
    <name evidence="13" type="ORF">CWC19_16620</name>
</gene>
<reference evidence="14" key="2">
    <citation type="submission" date="2019-06" db="EMBL/GenBank/DDBJ databases">
        <title>Co-occurence of chitin degradation, pigmentation and bioactivity in marine Pseudoalteromonas.</title>
        <authorList>
            <person name="Sonnenschein E.C."/>
            <person name="Bech P.K."/>
        </authorList>
    </citation>
    <scope>NUCLEOTIDE SEQUENCE [LARGE SCALE GENOMIC DNA]</scope>
    <source>
        <strain evidence="14">S3790</strain>
    </source>
</reference>
<dbReference type="SUPFAM" id="SSF53067">
    <property type="entry name" value="Actin-like ATPase domain"/>
    <property type="match status" value="2"/>
</dbReference>
<name>A0A5S3V5Q7_9GAMM</name>
<protein>
    <recommendedName>
        <fullName evidence="10">Type II secretion system protein L</fullName>
        <shortName evidence="10">T2SS protein L</shortName>
    </recommendedName>
</protein>
<dbReference type="CDD" id="cd24017">
    <property type="entry name" value="ASKHA_T2SSL_N"/>
    <property type="match status" value="1"/>
</dbReference>
<comment type="caution">
    <text evidence="13">The sequence shown here is derived from an EMBL/GenBank/DDBJ whole genome shotgun (WGS) entry which is preliminary data.</text>
</comment>
<evidence type="ECO:0000256" key="5">
    <source>
        <dbReference type="ARBA" id="ARBA00022519"/>
    </source>
</evidence>
<keyword evidence="8" id="KW-1133">Transmembrane helix</keyword>
<evidence type="ECO:0000256" key="4">
    <source>
        <dbReference type="ARBA" id="ARBA00022475"/>
    </source>
</evidence>
<keyword evidence="4" id="KW-1003">Cell membrane</keyword>
<feature type="domain" description="GspL periplasmic" evidence="12">
    <location>
        <begin position="247"/>
        <end position="399"/>
    </location>
</feature>
<evidence type="ECO:0000256" key="1">
    <source>
        <dbReference type="ARBA" id="ARBA00004377"/>
    </source>
</evidence>
<reference evidence="13 14" key="1">
    <citation type="submission" date="2018-01" db="EMBL/GenBank/DDBJ databases">
        <authorList>
            <person name="Paulsen S."/>
            <person name="Gram L.K."/>
        </authorList>
    </citation>
    <scope>NUCLEOTIDE SEQUENCE [LARGE SCALE GENOMIC DNA]</scope>
    <source>
        <strain evidence="13 14">S3790</strain>
    </source>
</reference>
<evidence type="ECO:0000259" key="12">
    <source>
        <dbReference type="Pfam" id="PF12693"/>
    </source>
</evidence>
<dbReference type="InterPro" id="IPR025691">
    <property type="entry name" value="GspL_pp_dom"/>
</dbReference>
<dbReference type="GO" id="GO:0009276">
    <property type="term" value="C:Gram-negative-bacterium-type cell wall"/>
    <property type="evidence" value="ECO:0007669"/>
    <property type="project" value="InterPro"/>
</dbReference>
<feature type="domain" description="GspL cytoplasmic actin-ATPase-like" evidence="11">
    <location>
        <begin position="5"/>
        <end position="239"/>
    </location>
</feature>
<evidence type="ECO:0000256" key="10">
    <source>
        <dbReference type="PIRNR" id="PIRNR015761"/>
    </source>
</evidence>
<evidence type="ECO:0000256" key="9">
    <source>
        <dbReference type="ARBA" id="ARBA00023136"/>
    </source>
</evidence>
<dbReference type="GO" id="GO:0015627">
    <property type="term" value="C:type II protein secretion system complex"/>
    <property type="evidence" value="ECO:0007669"/>
    <property type="project" value="InterPro"/>
</dbReference>
<dbReference type="RefSeq" id="WP_138592896.1">
    <property type="nucleotide sequence ID" value="NZ_PNBX01000078.1"/>
</dbReference>
<keyword evidence="6" id="KW-0812">Transmembrane</keyword>
<keyword evidence="5" id="KW-0997">Cell inner membrane</keyword>
<evidence type="ECO:0000259" key="11">
    <source>
        <dbReference type="Pfam" id="PF05134"/>
    </source>
</evidence>
<dbReference type="InterPro" id="IPR007812">
    <property type="entry name" value="T2SS_protein-GspL"/>
</dbReference>
<dbReference type="NCBIfam" id="TIGR01709">
    <property type="entry name" value="typeII_sec_gspL"/>
    <property type="match status" value="1"/>
</dbReference>
<evidence type="ECO:0000313" key="13">
    <source>
        <dbReference type="EMBL" id="TMO66330.1"/>
    </source>
</evidence>
<dbReference type="Pfam" id="PF05134">
    <property type="entry name" value="T2SSL"/>
    <property type="match status" value="1"/>
</dbReference>
<dbReference type="GO" id="GO:0005886">
    <property type="term" value="C:plasma membrane"/>
    <property type="evidence" value="ECO:0007669"/>
    <property type="project" value="UniProtKB-SubCell"/>
</dbReference>
<comment type="function">
    <text evidence="10">Inner membrane component of the type II secretion system required for the energy-dependent secretion of extracellular factors such as proteases and toxins from the periplasm.</text>
</comment>
<organism evidence="13 14">
    <name type="scientific">Pseudoalteromonas aurantia</name>
    <dbReference type="NCBI Taxonomy" id="43654"/>
    <lineage>
        <taxon>Bacteria</taxon>
        <taxon>Pseudomonadati</taxon>
        <taxon>Pseudomonadota</taxon>
        <taxon>Gammaproteobacteria</taxon>
        <taxon>Alteromonadales</taxon>
        <taxon>Pseudoalteromonadaceae</taxon>
        <taxon>Pseudoalteromonas</taxon>
    </lineage>
</organism>
<dbReference type="EMBL" id="PNBX01000078">
    <property type="protein sequence ID" value="TMO66330.1"/>
    <property type="molecule type" value="Genomic_DNA"/>
</dbReference>
<dbReference type="Gene3D" id="3.30.1360.100">
    <property type="entry name" value="General secretion pathway protein M, EpsM"/>
    <property type="match status" value="1"/>
</dbReference>
<dbReference type="PIRSF" id="PIRSF015761">
    <property type="entry name" value="Protein_L"/>
    <property type="match status" value="1"/>
</dbReference>
<evidence type="ECO:0000256" key="2">
    <source>
        <dbReference type="ARBA" id="ARBA00005318"/>
    </source>
</evidence>
<dbReference type="OrthoDB" id="7011844at2"/>
<evidence type="ECO:0000256" key="7">
    <source>
        <dbReference type="ARBA" id="ARBA00022927"/>
    </source>
</evidence>
<sequence length="402" mass="45089">MTEKLVIRVGQSQQDSVHWLIFSAHDEQIIASGELTNGGELSQLTEKAATRETALLLPSSQVQLKAVALPTKWNRKLEQALPFMLEEQLACDVDDVFIAIGKPVQEDEQHSIQIALCDQAWLQAWITLFADFDIELHRVTPDALLLPEPEHKTLAMVELADQWLCRFGQWHISAIERNWGADYLHALAPDSIEHYSPAESVPDVAPKVAKQSDYDLPLAIFAKEMKNQSFNLQQGVFAAAKKQPQWWRDWRSGVIAAGVAVLSFVAVKSTQLVIYQSQADDYRAQAVDVYKKAFPGKVVRPHLLRQQIKNELAGLSGAEQGGFLELTNHFVAVYGEVKDFTPETLRYDRRRNELRIRAQAGGFQTFGQVKAILEQRGLNVQQGSLNNDGDVVIGEIRLRGES</sequence>
<evidence type="ECO:0000256" key="3">
    <source>
        <dbReference type="ARBA" id="ARBA00022448"/>
    </source>
</evidence>
<evidence type="ECO:0000256" key="8">
    <source>
        <dbReference type="ARBA" id="ARBA00022989"/>
    </source>
</evidence>
<keyword evidence="3 10" id="KW-0813">Transport</keyword>
<accession>A0A5S3V5Q7</accession>
<evidence type="ECO:0000256" key="6">
    <source>
        <dbReference type="ARBA" id="ARBA00022692"/>
    </source>
</evidence>
<comment type="similarity">
    <text evidence="2 10">Belongs to the GSP L family.</text>
</comment>
<dbReference type="Gene3D" id="3.30.420.380">
    <property type="match status" value="1"/>
</dbReference>
<dbReference type="InterPro" id="IPR043129">
    <property type="entry name" value="ATPase_NBD"/>
</dbReference>